<dbReference type="InterPro" id="IPR042160">
    <property type="entry name" value="HD-Zip_IV"/>
</dbReference>
<accession>A0A087GL98</accession>
<evidence type="ECO:0000259" key="6">
    <source>
        <dbReference type="PROSITE" id="PS50848"/>
    </source>
</evidence>
<name>A0A087GL98_ARAAL</name>
<dbReference type="Pfam" id="PF01852">
    <property type="entry name" value="START"/>
    <property type="match status" value="1"/>
</dbReference>
<evidence type="ECO:0000256" key="1">
    <source>
        <dbReference type="ARBA" id="ARBA00023015"/>
    </source>
</evidence>
<dbReference type="PANTHER" id="PTHR45654:SF5">
    <property type="entry name" value="HOMEOBOX-LEUCINE ZIPPER PROTEIN ANTHOCYANINLESS 2-RELATED"/>
    <property type="match status" value="1"/>
</dbReference>
<dbReference type="PANTHER" id="PTHR45654">
    <property type="entry name" value="HOMEOBOX-LEUCINE ZIPPER PROTEIN MERISTEM L1"/>
    <property type="match status" value="1"/>
</dbReference>
<organism evidence="7 8">
    <name type="scientific">Arabis alpina</name>
    <name type="common">Alpine rock-cress</name>
    <dbReference type="NCBI Taxonomy" id="50452"/>
    <lineage>
        <taxon>Eukaryota</taxon>
        <taxon>Viridiplantae</taxon>
        <taxon>Streptophyta</taxon>
        <taxon>Embryophyta</taxon>
        <taxon>Tracheophyta</taxon>
        <taxon>Spermatophyta</taxon>
        <taxon>Magnoliopsida</taxon>
        <taxon>eudicotyledons</taxon>
        <taxon>Gunneridae</taxon>
        <taxon>Pentapetalae</taxon>
        <taxon>rosids</taxon>
        <taxon>malvids</taxon>
        <taxon>Brassicales</taxon>
        <taxon>Brassicaceae</taxon>
        <taxon>Arabideae</taxon>
        <taxon>Arabis</taxon>
    </lineage>
</organism>
<keyword evidence="1" id="KW-0805">Transcription regulation</keyword>
<keyword evidence="4" id="KW-0804">Transcription</keyword>
<dbReference type="SUPFAM" id="SSF55961">
    <property type="entry name" value="Bet v1-like"/>
    <property type="match status" value="1"/>
</dbReference>
<keyword evidence="5" id="KW-0539">Nucleus</keyword>
<feature type="domain" description="START" evidence="6">
    <location>
        <begin position="1"/>
        <end position="46"/>
    </location>
</feature>
<protein>
    <recommendedName>
        <fullName evidence="6">START domain-containing protein</fullName>
    </recommendedName>
</protein>
<dbReference type="GO" id="GO:0003677">
    <property type="term" value="F:DNA binding"/>
    <property type="evidence" value="ECO:0007669"/>
    <property type="project" value="UniProtKB-KW"/>
</dbReference>
<keyword evidence="2" id="KW-0238">DNA-binding</keyword>
<dbReference type="Proteomes" id="UP000029120">
    <property type="component" value="Chromosome 6"/>
</dbReference>
<sequence>VTWVEHAEYDENLIHHLYRPLLRSGLGFGSQRWLATLQRQCECRAILMSTSVTSHDNTSVTPGGRKSMLKLAERMTFNFCSGISAPSVHSWNKLTVGNVDPDVRVMTRKSVDDPGEPPGIVLSAATSVWIPASPQRLFDFLRNERMRCEWDILSNGGSMQEMAHIAKGQDQGNSVSLLRSNPLNANQSSMLILQETCIDASGALVVYAPVDIPAMHVVMNGGDSSYVALLPSGFAVLPDGGGSGDNEQRPVGGGSLLTVAFQILVNNLPTAKLTVESVETVNNLISCTVQKIRAALQCES</sequence>
<dbReference type="InterPro" id="IPR057993">
    <property type="entry name" value="HD-Zip_IV_C"/>
</dbReference>
<keyword evidence="3" id="KW-0371">Homeobox</keyword>
<proteinExistence type="predicted"/>
<dbReference type="EMBL" id="CM002874">
    <property type="protein sequence ID" value="KFK30650.1"/>
    <property type="molecule type" value="Genomic_DNA"/>
</dbReference>
<evidence type="ECO:0000256" key="3">
    <source>
        <dbReference type="ARBA" id="ARBA00023155"/>
    </source>
</evidence>
<evidence type="ECO:0000313" key="8">
    <source>
        <dbReference type="Proteomes" id="UP000029120"/>
    </source>
</evidence>
<dbReference type="PROSITE" id="PS50848">
    <property type="entry name" value="START"/>
    <property type="match status" value="1"/>
</dbReference>
<evidence type="ECO:0000313" key="7">
    <source>
        <dbReference type="EMBL" id="KFK30650.1"/>
    </source>
</evidence>
<evidence type="ECO:0000256" key="2">
    <source>
        <dbReference type="ARBA" id="ARBA00023125"/>
    </source>
</evidence>
<evidence type="ECO:0000256" key="5">
    <source>
        <dbReference type="ARBA" id="ARBA00023242"/>
    </source>
</evidence>
<dbReference type="GO" id="GO:0008289">
    <property type="term" value="F:lipid binding"/>
    <property type="evidence" value="ECO:0007669"/>
    <property type="project" value="InterPro"/>
</dbReference>
<dbReference type="Gramene" id="KFK30650">
    <property type="protein sequence ID" value="KFK30650"/>
    <property type="gene ID" value="AALP_AA6G009600"/>
</dbReference>
<dbReference type="OrthoDB" id="6159439at2759"/>
<dbReference type="OMA" id="TWIIADI"/>
<dbReference type="AlphaFoldDB" id="A0A087GL98"/>
<dbReference type="InterPro" id="IPR002913">
    <property type="entry name" value="START_lipid-bd_dom"/>
</dbReference>
<feature type="non-terminal residue" evidence="7">
    <location>
        <position position="1"/>
    </location>
</feature>
<dbReference type="Pfam" id="PF25797">
    <property type="entry name" value="PDF2_C"/>
    <property type="match status" value="1"/>
</dbReference>
<gene>
    <name evidence="7" type="ordered locus">AALP_Aa6g009600</name>
</gene>
<keyword evidence="8" id="KW-1185">Reference proteome</keyword>
<evidence type="ECO:0000256" key="4">
    <source>
        <dbReference type="ARBA" id="ARBA00023163"/>
    </source>
</evidence>
<dbReference type="eggNOG" id="ENOG502QUAY">
    <property type="taxonomic scope" value="Eukaryota"/>
</dbReference>
<reference evidence="8" key="1">
    <citation type="journal article" date="2015" name="Nat. Plants">
        <title>Genome expansion of Arabis alpina linked with retrotransposition and reduced symmetric DNA methylation.</title>
        <authorList>
            <person name="Willing E.M."/>
            <person name="Rawat V."/>
            <person name="Mandakova T."/>
            <person name="Maumus F."/>
            <person name="James G.V."/>
            <person name="Nordstroem K.J."/>
            <person name="Becker C."/>
            <person name="Warthmann N."/>
            <person name="Chica C."/>
            <person name="Szarzynska B."/>
            <person name="Zytnicki M."/>
            <person name="Albani M.C."/>
            <person name="Kiefer C."/>
            <person name="Bergonzi S."/>
            <person name="Castaings L."/>
            <person name="Mateos J.L."/>
            <person name="Berns M.C."/>
            <person name="Bujdoso N."/>
            <person name="Piofczyk T."/>
            <person name="de Lorenzo L."/>
            <person name="Barrero-Sicilia C."/>
            <person name="Mateos I."/>
            <person name="Piednoel M."/>
            <person name="Hagmann J."/>
            <person name="Chen-Min-Tao R."/>
            <person name="Iglesias-Fernandez R."/>
            <person name="Schuster S.C."/>
            <person name="Alonso-Blanco C."/>
            <person name="Roudier F."/>
            <person name="Carbonero P."/>
            <person name="Paz-Ares J."/>
            <person name="Davis S.J."/>
            <person name="Pecinka A."/>
            <person name="Quesneville H."/>
            <person name="Colot V."/>
            <person name="Lysak M.A."/>
            <person name="Weigel D."/>
            <person name="Coupland G."/>
            <person name="Schneeberger K."/>
        </authorList>
    </citation>
    <scope>NUCLEOTIDE SEQUENCE [LARGE SCALE GENOMIC DNA]</scope>
    <source>
        <strain evidence="8">cv. Pajares</strain>
    </source>
</reference>